<evidence type="ECO:0000313" key="2">
    <source>
        <dbReference type="EMBL" id="BAN21586.1"/>
    </source>
</evidence>
<dbReference type="PANTHER" id="PTHR10443:SF12">
    <property type="entry name" value="DIPEPTIDASE"/>
    <property type="match status" value="1"/>
</dbReference>
<keyword evidence="1" id="KW-0378">Hydrolase</keyword>
<comment type="subunit">
    <text evidence="1">Homodimer; disulfide-linked.</text>
</comment>
<comment type="similarity">
    <text evidence="1">Belongs to the metallo-dependent hydrolases superfamily. Peptidase M19 family.</text>
</comment>
<keyword evidence="1" id="KW-0449">Lipoprotein</keyword>
<dbReference type="AlphaFoldDB" id="R4WRN5"/>
<dbReference type="Pfam" id="PF01244">
    <property type="entry name" value="Peptidase_M19"/>
    <property type="match status" value="1"/>
</dbReference>
<keyword evidence="1" id="KW-0336">GPI-anchor</keyword>
<reference evidence="2" key="1">
    <citation type="journal article" date="2013" name="PLoS ONE">
        <title>Gene expression in gut symbiotic organ of stinkbug affected by extracellular bacterial symbiont.</title>
        <authorList>
            <person name="Futahashi R."/>
            <person name="Tanaka K."/>
            <person name="Tanahashi M."/>
            <person name="Nikoh N."/>
            <person name="Kikuchi Y."/>
            <person name="Lee B.L."/>
            <person name="Fukatsu T."/>
        </authorList>
    </citation>
    <scope>NUCLEOTIDE SEQUENCE</scope>
    <source>
        <tissue evidence="2">Midgut</tissue>
    </source>
</reference>
<dbReference type="SUPFAM" id="SSF51556">
    <property type="entry name" value="Metallo-dependent hydrolases"/>
    <property type="match status" value="1"/>
</dbReference>
<keyword evidence="1" id="KW-0325">Glycoprotein</keyword>
<dbReference type="GO" id="GO:0098552">
    <property type="term" value="C:side of membrane"/>
    <property type="evidence" value="ECO:0007669"/>
    <property type="project" value="UniProtKB-KW"/>
</dbReference>
<evidence type="ECO:0000256" key="1">
    <source>
        <dbReference type="RuleBase" id="RU341113"/>
    </source>
</evidence>
<dbReference type="GO" id="GO:0046872">
    <property type="term" value="F:metal ion binding"/>
    <property type="evidence" value="ECO:0007669"/>
    <property type="project" value="UniProtKB-UniRule"/>
</dbReference>
<comment type="catalytic activity">
    <reaction evidence="1">
        <text>an L-aminoacyl-L-amino acid + H2O = 2 an L-alpha-amino acid</text>
        <dbReference type="Rhea" id="RHEA:48940"/>
        <dbReference type="ChEBI" id="CHEBI:15377"/>
        <dbReference type="ChEBI" id="CHEBI:59869"/>
        <dbReference type="ChEBI" id="CHEBI:77460"/>
        <dbReference type="EC" id="3.4.13.19"/>
    </reaction>
</comment>
<dbReference type="Gene3D" id="3.20.20.140">
    <property type="entry name" value="Metal-dependent hydrolases"/>
    <property type="match status" value="1"/>
</dbReference>
<keyword evidence="1" id="KW-1015">Disulfide bond</keyword>
<dbReference type="InterPro" id="IPR032466">
    <property type="entry name" value="Metal_Hydrolase"/>
</dbReference>
<organism evidence="2">
    <name type="scientific">Riptortus pedestris</name>
    <name type="common">Bean bug</name>
    <dbReference type="NCBI Taxonomy" id="329032"/>
    <lineage>
        <taxon>Eukaryota</taxon>
        <taxon>Metazoa</taxon>
        <taxon>Ecdysozoa</taxon>
        <taxon>Arthropoda</taxon>
        <taxon>Hexapoda</taxon>
        <taxon>Insecta</taxon>
        <taxon>Pterygota</taxon>
        <taxon>Neoptera</taxon>
        <taxon>Paraneoptera</taxon>
        <taxon>Hemiptera</taxon>
        <taxon>Heteroptera</taxon>
        <taxon>Panheteroptera</taxon>
        <taxon>Pentatomomorpha</taxon>
        <taxon>Coreoidea</taxon>
        <taxon>Alydidae</taxon>
        <taxon>Riptortus</taxon>
    </lineage>
</organism>
<feature type="non-terminal residue" evidence="2">
    <location>
        <position position="174"/>
    </location>
</feature>
<accession>R4WRN5</accession>
<dbReference type="PANTHER" id="PTHR10443">
    <property type="entry name" value="MICROSOMAL DIPEPTIDASE"/>
    <property type="match status" value="1"/>
</dbReference>
<keyword evidence="1" id="KW-0224">Dipeptidase</keyword>
<proteinExistence type="evidence at transcript level"/>
<protein>
    <recommendedName>
        <fullName evidence="1">Dipeptidase</fullName>
        <ecNumber evidence="1">3.4.13.19</ecNumber>
    </recommendedName>
</protein>
<comment type="cofactor">
    <cofactor evidence="1">
        <name>Zn(2+)</name>
        <dbReference type="ChEBI" id="CHEBI:29105"/>
    </cofactor>
</comment>
<dbReference type="GO" id="GO:0070573">
    <property type="term" value="F:metallodipeptidase activity"/>
    <property type="evidence" value="ECO:0007669"/>
    <property type="project" value="InterPro"/>
</dbReference>
<dbReference type="GO" id="GO:0006508">
    <property type="term" value="P:proteolysis"/>
    <property type="evidence" value="ECO:0007669"/>
    <property type="project" value="UniProtKB-KW"/>
</dbReference>
<sequence>MAAIRNYYRAGVRIISVTLNGCSTPWAKAANTNDTAPKADFLKAAVREMNRLGILIDIGGSDQATQDIILDESKAPVAAIGVGLKAIVDNPLNIDMNKIADKFKTNGGILMLTMDCALMASKPENCTADDFRKLLSTAKGTGLNLGLGGVFDSSAKTPPGLEFKDLPALFDSLH</sequence>
<comment type="subcellular location">
    <subcellularLocation>
        <location evidence="1">Membrane</location>
        <topology evidence="1">Lipid-anchor</topology>
        <topology evidence="1">GPI-anchor</topology>
    </subcellularLocation>
</comment>
<dbReference type="PROSITE" id="PS51365">
    <property type="entry name" value="RENAL_DIPEPTIDASE_2"/>
    <property type="match status" value="1"/>
</dbReference>
<keyword evidence="1" id="KW-0645">Protease</keyword>
<dbReference type="InterPro" id="IPR008257">
    <property type="entry name" value="Pept_M19"/>
</dbReference>
<keyword evidence="1" id="KW-0472">Membrane</keyword>
<dbReference type="EC" id="3.4.13.19" evidence="1"/>
<keyword evidence="1" id="KW-0482">Metalloprotease</keyword>
<keyword evidence="1" id="KW-0862">Zinc</keyword>
<name>R4WRN5_RIPPE</name>
<keyword evidence="1" id="KW-0479">Metal-binding</keyword>
<dbReference type="EMBL" id="AK418409">
    <property type="protein sequence ID" value="BAN21586.1"/>
    <property type="molecule type" value="mRNA"/>
</dbReference>